<sequence length="73" mass="8552">MLVNISFCVARKLWGNIEMRRPHLSVPNRRFVFICLALRKEKGKGPKIRCMSYTCFDDTKKNDTIEANQDFSL</sequence>
<reference evidence="1 2" key="1">
    <citation type="submission" date="2022-05" db="EMBL/GenBank/DDBJ databases">
        <title>A multi-omics perspective on studying reproductive biology in Daphnia sinensis.</title>
        <authorList>
            <person name="Jia J."/>
        </authorList>
    </citation>
    <scope>NUCLEOTIDE SEQUENCE [LARGE SCALE GENOMIC DNA]</scope>
    <source>
        <strain evidence="1 2">WSL</strain>
    </source>
</reference>
<gene>
    <name evidence="1" type="ORF">GHT06_017834</name>
</gene>
<evidence type="ECO:0000313" key="1">
    <source>
        <dbReference type="EMBL" id="KAI9555318.1"/>
    </source>
</evidence>
<dbReference type="AlphaFoldDB" id="A0AAD5LCU4"/>
<evidence type="ECO:0000313" key="2">
    <source>
        <dbReference type="Proteomes" id="UP000820818"/>
    </source>
</evidence>
<proteinExistence type="predicted"/>
<name>A0AAD5LCU4_9CRUS</name>
<organism evidence="1 2">
    <name type="scientific">Daphnia sinensis</name>
    <dbReference type="NCBI Taxonomy" id="1820382"/>
    <lineage>
        <taxon>Eukaryota</taxon>
        <taxon>Metazoa</taxon>
        <taxon>Ecdysozoa</taxon>
        <taxon>Arthropoda</taxon>
        <taxon>Crustacea</taxon>
        <taxon>Branchiopoda</taxon>
        <taxon>Diplostraca</taxon>
        <taxon>Cladocera</taxon>
        <taxon>Anomopoda</taxon>
        <taxon>Daphniidae</taxon>
        <taxon>Daphnia</taxon>
        <taxon>Daphnia similis group</taxon>
    </lineage>
</organism>
<protein>
    <submittedName>
        <fullName evidence="1">Uncharacterized protein</fullName>
    </submittedName>
</protein>
<accession>A0AAD5LCU4</accession>
<dbReference type="Proteomes" id="UP000820818">
    <property type="component" value="Linkage Group LG7"/>
</dbReference>
<keyword evidence="2" id="KW-1185">Reference proteome</keyword>
<comment type="caution">
    <text evidence="1">The sequence shown here is derived from an EMBL/GenBank/DDBJ whole genome shotgun (WGS) entry which is preliminary data.</text>
</comment>
<dbReference type="EMBL" id="WJBH02000007">
    <property type="protein sequence ID" value="KAI9555318.1"/>
    <property type="molecule type" value="Genomic_DNA"/>
</dbReference>